<dbReference type="Proteomes" id="UP001153404">
    <property type="component" value="Unassembled WGS sequence"/>
</dbReference>
<dbReference type="Gene3D" id="3.40.50.720">
    <property type="entry name" value="NAD(P)-binding Rossmann-like Domain"/>
    <property type="match status" value="2"/>
</dbReference>
<dbReference type="Gene3D" id="3.90.180.10">
    <property type="entry name" value="Medium-chain alcohol dehydrogenases, catalytic domain"/>
    <property type="match status" value="4"/>
</dbReference>
<comment type="cofactor">
    <cofactor evidence="4">
        <name>Zn(2+)</name>
        <dbReference type="ChEBI" id="CHEBI:29105"/>
    </cofactor>
</comment>
<organism evidence="6 7">
    <name type="scientific">Cohnella rhizosphaerae</name>
    <dbReference type="NCBI Taxonomy" id="1457232"/>
    <lineage>
        <taxon>Bacteria</taxon>
        <taxon>Bacillati</taxon>
        <taxon>Bacillota</taxon>
        <taxon>Bacilli</taxon>
        <taxon>Bacillales</taxon>
        <taxon>Paenibacillaceae</taxon>
        <taxon>Cohnella</taxon>
    </lineage>
</organism>
<keyword evidence="2 4" id="KW-0862">Zinc</keyword>
<dbReference type="InterPro" id="IPR002328">
    <property type="entry name" value="ADH_Zn_CS"/>
</dbReference>
<dbReference type="Pfam" id="PF00107">
    <property type="entry name" value="ADH_zinc_N"/>
    <property type="match status" value="1"/>
</dbReference>
<comment type="caution">
    <text evidence="6">The sequence shown here is derived from an EMBL/GenBank/DDBJ whole genome shotgun (WGS) entry which is preliminary data.</text>
</comment>
<keyword evidence="1 4" id="KW-0479">Metal-binding</keyword>
<dbReference type="InterPro" id="IPR013149">
    <property type="entry name" value="ADH-like_C"/>
</dbReference>
<evidence type="ECO:0000256" key="3">
    <source>
        <dbReference type="ARBA" id="ARBA00023002"/>
    </source>
</evidence>
<evidence type="ECO:0000256" key="1">
    <source>
        <dbReference type="ARBA" id="ARBA00022723"/>
    </source>
</evidence>
<comment type="similarity">
    <text evidence="4">Belongs to the zinc-containing alcohol dehydrogenase family.</text>
</comment>
<dbReference type="SUPFAM" id="SSF50129">
    <property type="entry name" value="GroES-like"/>
    <property type="match status" value="2"/>
</dbReference>
<protein>
    <submittedName>
        <fullName evidence="6">Zinc-binding dehydrogenase</fullName>
    </submittedName>
</protein>
<keyword evidence="3" id="KW-0560">Oxidoreductase</keyword>
<dbReference type="SMART" id="SM00829">
    <property type="entry name" value="PKS_ER"/>
    <property type="match status" value="1"/>
</dbReference>
<evidence type="ECO:0000256" key="4">
    <source>
        <dbReference type="RuleBase" id="RU361277"/>
    </source>
</evidence>
<dbReference type="PANTHER" id="PTHR43401">
    <property type="entry name" value="L-THREONINE 3-DEHYDROGENASE"/>
    <property type="match status" value="1"/>
</dbReference>
<reference evidence="6" key="1">
    <citation type="submission" date="2022-10" db="EMBL/GenBank/DDBJ databases">
        <title>Comparative genomic analysis of Cohnella hashimotonis sp. nov., isolated from the International Space Station.</title>
        <authorList>
            <person name="Simpson A."/>
            <person name="Venkateswaran K."/>
        </authorList>
    </citation>
    <scope>NUCLEOTIDE SEQUENCE</scope>
    <source>
        <strain evidence="6">DSM 28161</strain>
    </source>
</reference>
<gene>
    <name evidence="6" type="ORF">OMP40_39470</name>
</gene>
<dbReference type="GO" id="GO:0008270">
    <property type="term" value="F:zinc ion binding"/>
    <property type="evidence" value="ECO:0007669"/>
    <property type="project" value="InterPro"/>
</dbReference>
<dbReference type="AlphaFoldDB" id="A0A9X4L0N2"/>
<sequence length="665" mass="72606">MKALQIVGAGQFRIVDAEMPNIQDHQVLVEIQMVSTCPRWDMNMMAGRDMFNYDEAPEYPLPIGFPGHEMAGVVKAVGPGVYRFAVGDRVAALEHIVPKGAYAQFAAYREEELIKLPDSITLKQAVSFELLKCVVIGLMQLGDLRGKSLLVSGLGPAGILAVQVARLWGASRVVGIDLSESRIQYVRNLGIGTVMHANELQDVRFDLGYDCVGAASSIQNVLSHVNEHVVIFGVLRGDITYPENLWARGTKLESYKYRPVGPRDHQLLIDLVVNKGLNTECLQTHHASFADYGQAVELLNRQEAIKVFFCPQTDFLSAGDHPGQSAAACRQGRTGMKGKGVVFTGRLKVSYQDVDIPEPLADEVVIDVEHSWISIGTESSFLRCDRIAGETPYREGDPEPFPQINGYQKVGVIVAAGVQVQEFKPGDRVFATMGRVNGMAFPSGGHVSPAVTHVSQVWKLPQDVNAEAYSGMVLTQVGYNCGSRPDIRAGACAVVIGDGLVGQWAAHTLLHRGARVTVLGRHDERLNLLPDRVAKVNTRITRAADALHEDSGAIAVVVDTVGSLDSVKALQPLMKHNSHLVSAGFLGNEGMIDIQSLRAQEITLHSPSGWDRERMDATLQGITEGWLPTEPLITHRYPVERAEEAWALILDPRQSCLGVVLNWKS</sequence>
<name>A0A9X4L0N2_9BACL</name>
<evidence type="ECO:0000259" key="5">
    <source>
        <dbReference type="SMART" id="SM00829"/>
    </source>
</evidence>
<accession>A0A9X4L0N2</accession>
<dbReference type="InterPro" id="IPR013154">
    <property type="entry name" value="ADH-like_N"/>
</dbReference>
<proteinExistence type="inferred from homology"/>
<evidence type="ECO:0000313" key="7">
    <source>
        <dbReference type="Proteomes" id="UP001153404"/>
    </source>
</evidence>
<dbReference type="EMBL" id="JAPDIA010000009">
    <property type="protein sequence ID" value="MDG0814695.1"/>
    <property type="molecule type" value="Genomic_DNA"/>
</dbReference>
<dbReference type="InterPro" id="IPR036291">
    <property type="entry name" value="NAD(P)-bd_dom_sf"/>
</dbReference>
<evidence type="ECO:0000256" key="2">
    <source>
        <dbReference type="ARBA" id="ARBA00022833"/>
    </source>
</evidence>
<dbReference type="PANTHER" id="PTHR43401:SF2">
    <property type="entry name" value="L-THREONINE 3-DEHYDROGENASE"/>
    <property type="match status" value="1"/>
</dbReference>
<evidence type="ECO:0000313" key="6">
    <source>
        <dbReference type="EMBL" id="MDG0814695.1"/>
    </source>
</evidence>
<dbReference type="RefSeq" id="WP_277539660.1">
    <property type="nucleotide sequence ID" value="NZ_JAPDIA010000009.1"/>
</dbReference>
<dbReference type="InterPro" id="IPR050129">
    <property type="entry name" value="Zn_alcohol_dh"/>
</dbReference>
<dbReference type="InterPro" id="IPR011032">
    <property type="entry name" value="GroES-like_sf"/>
</dbReference>
<dbReference type="InterPro" id="IPR020843">
    <property type="entry name" value="ER"/>
</dbReference>
<keyword evidence="7" id="KW-1185">Reference proteome</keyword>
<feature type="domain" description="Enoyl reductase (ER)" evidence="5">
    <location>
        <begin position="8"/>
        <end position="309"/>
    </location>
</feature>
<dbReference type="SUPFAM" id="SSF51735">
    <property type="entry name" value="NAD(P)-binding Rossmann-fold domains"/>
    <property type="match status" value="2"/>
</dbReference>
<dbReference type="GO" id="GO:0016491">
    <property type="term" value="F:oxidoreductase activity"/>
    <property type="evidence" value="ECO:0007669"/>
    <property type="project" value="UniProtKB-KW"/>
</dbReference>
<dbReference type="Pfam" id="PF08240">
    <property type="entry name" value="ADH_N"/>
    <property type="match status" value="2"/>
</dbReference>
<dbReference type="PROSITE" id="PS00059">
    <property type="entry name" value="ADH_ZINC"/>
    <property type="match status" value="1"/>
</dbReference>